<dbReference type="Proteomes" id="UP001217089">
    <property type="component" value="Unassembled WGS sequence"/>
</dbReference>
<sequence>MPRRRSNAPATSSETSPKRRRYSLRVTRSRRKRLLGGDQPGRKPVLTEEEFWRRYALLSAEDKPGTSLKVSKVDLDLKPNRCAHHTRDYDQQDLILRRGQKFTLTVTFDREVKTDMDCIVLQFVTGDKPQESKGSLIRIPVDVTESRKEELDNAKDWSTKVEDVCKENVKVVITTPPDAIIGVYQLFIETTLKDDEKDRKRFEYEGEKIIILFNPWCEEDTVYMKDSNQREEYVLNDTGRIWRSRRERGFPWNFGQFDIPCLDAALYLLDLAELGDTAKTSPVSVVRVISSWANSMDNDGVLEGRWTSEYPKDCTKPSEWSGSVAILREYMKTKKTVMFGQCWVFSGLVTTLLRSLGIPTRSVTNFSSAHDTDLSMTIDAHYDEDGEEVDYMNDSVWNFHVWNESWFKRPDLPDGYDGWQAHDGTPQEVSEGVMRCGPASLQAIKEGHVYLNYDTKFVYSEVNGDRVKWKVKDDATMEVIGIDRFSVGQYISTKAVGSDARHDLTLDYKYAEWTPEERKVAKFVNRFSTRRTHNIYGLDTTEEINFKFNLPETTLMGDDFEVGVTISNTKDDEIKLRVKAVVVNAFYTGIPGRKVFTEVTEISVPAKGVRQLFRYCIDMTFQMPDTITAKEETKATIKFKNTTKIKLTNGSVHVEGSGLLNDLILKTKKVVQPGEDIEMVVTVKPKRSYYRKKALVVNLSFDQISDIIEDHKVKVVKAAEDSDSDDE</sequence>
<dbReference type="SMART" id="SM00460">
    <property type="entry name" value="TGc"/>
    <property type="match status" value="1"/>
</dbReference>
<dbReference type="InterPro" id="IPR038765">
    <property type="entry name" value="Papain-like_cys_pep_sf"/>
</dbReference>
<dbReference type="InterPro" id="IPR002931">
    <property type="entry name" value="Transglutaminase-like"/>
</dbReference>
<protein>
    <recommendedName>
        <fullName evidence="3">Transglutaminase-like domain-containing protein</fullName>
    </recommendedName>
</protein>
<comment type="caution">
    <text evidence="4">The sequence shown here is derived from an EMBL/GenBank/DDBJ whole genome shotgun (WGS) entry which is preliminary data.</text>
</comment>
<evidence type="ECO:0000313" key="4">
    <source>
        <dbReference type="EMBL" id="KAJ8303644.1"/>
    </source>
</evidence>
<feature type="region of interest" description="Disordered" evidence="2">
    <location>
        <begin position="1"/>
        <end position="41"/>
    </location>
</feature>
<feature type="compositionally biased region" description="Basic residues" evidence="2">
    <location>
        <begin position="18"/>
        <end position="34"/>
    </location>
</feature>
<dbReference type="Gene3D" id="2.60.40.10">
    <property type="entry name" value="Immunoglobulins"/>
    <property type="match status" value="3"/>
</dbReference>
<name>A0ABQ9EG75_TEGGR</name>
<dbReference type="InterPro" id="IPR014756">
    <property type="entry name" value="Ig_E-set"/>
</dbReference>
<dbReference type="InterPro" id="IPR023608">
    <property type="entry name" value="Transglutaminase_animal"/>
</dbReference>
<dbReference type="InterPro" id="IPR001102">
    <property type="entry name" value="Transglutaminase_N"/>
</dbReference>
<accession>A0ABQ9EG75</accession>
<dbReference type="SUPFAM" id="SSF54001">
    <property type="entry name" value="Cysteine proteinases"/>
    <property type="match status" value="1"/>
</dbReference>
<organism evidence="4 5">
    <name type="scientific">Tegillarca granosa</name>
    <name type="common">Malaysian cockle</name>
    <name type="synonym">Anadara granosa</name>
    <dbReference type="NCBI Taxonomy" id="220873"/>
    <lineage>
        <taxon>Eukaryota</taxon>
        <taxon>Metazoa</taxon>
        <taxon>Spiralia</taxon>
        <taxon>Lophotrochozoa</taxon>
        <taxon>Mollusca</taxon>
        <taxon>Bivalvia</taxon>
        <taxon>Autobranchia</taxon>
        <taxon>Pteriomorphia</taxon>
        <taxon>Arcoida</taxon>
        <taxon>Arcoidea</taxon>
        <taxon>Arcidae</taxon>
        <taxon>Tegillarca</taxon>
    </lineage>
</organism>
<dbReference type="InterPro" id="IPR036985">
    <property type="entry name" value="Transglutaminase-like_sf"/>
</dbReference>
<dbReference type="SUPFAM" id="SSF49309">
    <property type="entry name" value="Transglutaminase, two C-terminal domains"/>
    <property type="match status" value="2"/>
</dbReference>
<evidence type="ECO:0000313" key="5">
    <source>
        <dbReference type="Proteomes" id="UP001217089"/>
    </source>
</evidence>
<dbReference type="Pfam" id="PF00868">
    <property type="entry name" value="Transglut_N"/>
    <property type="match status" value="1"/>
</dbReference>
<dbReference type="PANTHER" id="PTHR11590">
    <property type="entry name" value="PROTEIN-GLUTAMINE GAMMA-GLUTAMYLTRANSFERASE"/>
    <property type="match status" value="1"/>
</dbReference>
<dbReference type="InterPro" id="IPR036238">
    <property type="entry name" value="Transglutaminase_C_sf"/>
</dbReference>
<dbReference type="SUPFAM" id="SSF81296">
    <property type="entry name" value="E set domains"/>
    <property type="match status" value="1"/>
</dbReference>
<evidence type="ECO:0000256" key="2">
    <source>
        <dbReference type="SAM" id="MobiDB-lite"/>
    </source>
</evidence>
<reference evidence="4 5" key="1">
    <citation type="submission" date="2022-12" db="EMBL/GenBank/DDBJ databases">
        <title>Chromosome-level genome of Tegillarca granosa.</title>
        <authorList>
            <person name="Kim J."/>
        </authorList>
    </citation>
    <scope>NUCLEOTIDE SEQUENCE [LARGE SCALE GENOMIC DNA]</scope>
    <source>
        <strain evidence="4">Teg-2019</strain>
        <tissue evidence="4">Adductor muscle</tissue>
    </source>
</reference>
<dbReference type="PIRSF" id="PIRSF000459">
    <property type="entry name" value="TGM_EBP42"/>
    <property type="match status" value="1"/>
</dbReference>
<dbReference type="EMBL" id="JARBDR010000917">
    <property type="protein sequence ID" value="KAJ8303644.1"/>
    <property type="molecule type" value="Genomic_DNA"/>
</dbReference>
<keyword evidence="5" id="KW-1185">Reference proteome</keyword>
<proteinExistence type="inferred from homology"/>
<dbReference type="Pfam" id="PF01841">
    <property type="entry name" value="Transglut_core"/>
    <property type="match status" value="1"/>
</dbReference>
<gene>
    <name evidence="4" type="ORF">KUTeg_020040</name>
</gene>
<feature type="domain" description="Transglutaminase-like" evidence="3">
    <location>
        <begin position="334"/>
        <end position="426"/>
    </location>
</feature>
<comment type="similarity">
    <text evidence="1">Belongs to the transglutaminase superfamily. Transglutaminase family.</text>
</comment>
<dbReference type="PANTHER" id="PTHR11590:SF40">
    <property type="entry name" value="HEMOCYTE PROTEIN-GLUTAMINE GAMMA-GLUTAMYLTRANSFERASE-LIKE PROTEIN"/>
    <property type="match status" value="1"/>
</dbReference>
<dbReference type="InterPro" id="IPR013783">
    <property type="entry name" value="Ig-like_fold"/>
</dbReference>
<dbReference type="InterPro" id="IPR050779">
    <property type="entry name" value="Transglutaminase"/>
</dbReference>
<evidence type="ECO:0000259" key="3">
    <source>
        <dbReference type="SMART" id="SM00460"/>
    </source>
</evidence>
<dbReference type="Gene3D" id="3.90.260.10">
    <property type="entry name" value="Transglutaminase-like"/>
    <property type="match status" value="1"/>
</dbReference>
<evidence type="ECO:0000256" key="1">
    <source>
        <dbReference type="ARBA" id="ARBA00005968"/>
    </source>
</evidence>